<reference evidence="3 4" key="1">
    <citation type="submission" date="2021-01" db="EMBL/GenBank/DDBJ databases">
        <title>Genomic Encyclopedia of Type Strains, Phase IV (KMG-IV): sequencing the most valuable type-strain genomes for metagenomic binning, comparative biology and taxonomic classification.</title>
        <authorList>
            <person name="Goeker M."/>
        </authorList>
    </citation>
    <scope>NUCLEOTIDE SEQUENCE [LARGE SCALE GENOMIC DNA]</scope>
    <source>
        <strain evidence="3 4">DSM 23711</strain>
    </source>
</reference>
<comment type="caution">
    <text evidence="3">The sequence shown here is derived from an EMBL/GenBank/DDBJ whole genome shotgun (WGS) entry which is preliminary data.</text>
</comment>
<dbReference type="PANTHER" id="PTHR37828">
    <property type="entry name" value="GSR2449 PROTEIN"/>
    <property type="match status" value="1"/>
</dbReference>
<dbReference type="Gene3D" id="3.30.70.1060">
    <property type="entry name" value="Dimeric alpha+beta barrel"/>
    <property type="match status" value="1"/>
</dbReference>
<evidence type="ECO:0000313" key="4">
    <source>
        <dbReference type="Proteomes" id="UP001296943"/>
    </source>
</evidence>
<evidence type="ECO:0000259" key="2">
    <source>
        <dbReference type="Pfam" id="PF03795"/>
    </source>
</evidence>
<protein>
    <submittedName>
        <fullName evidence="3">Uncharacterized protein YciI</fullName>
    </submittedName>
</protein>
<dbReference type="InterPro" id="IPR011008">
    <property type="entry name" value="Dimeric_a/b-barrel"/>
</dbReference>
<dbReference type="EMBL" id="JAFBDR010000044">
    <property type="protein sequence ID" value="MBM7573696.1"/>
    <property type="molecule type" value="Genomic_DNA"/>
</dbReference>
<dbReference type="SUPFAM" id="SSF54909">
    <property type="entry name" value="Dimeric alpha+beta barrel"/>
    <property type="match status" value="1"/>
</dbReference>
<dbReference type="InterPro" id="IPR005545">
    <property type="entry name" value="YCII"/>
</dbReference>
<dbReference type="RefSeq" id="WP_204502328.1">
    <property type="nucleotide sequence ID" value="NZ_JAFBDR010000044.1"/>
</dbReference>
<evidence type="ECO:0000256" key="1">
    <source>
        <dbReference type="ARBA" id="ARBA00007689"/>
    </source>
</evidence>
<dbReference type="Pfam" id="PF03795">
    <property type="entry name" value="YCII"/>
    <property type="match status" value="1"/>
</dbReference>
<proteinExistence type="inferred from homology"/>
<sequence>MKSFAVLLPMLDEEKDVKYKEDHLAHLKKMRTRGNVYTNGRFADGTGGLVIYLGDSLEQVIKLINLDPYVIQGARSYEIHEWNAALPAKNESSTV</sequence>
<comment type="similarity">
    <text evidence="1">Belongs to the YciI family.</text>
</comment>
<gene>
    <name evidence="3" type="ORF">JOC48_004282</name>
</gene>
<organism evidence="3 4">
    <name type="scientific">Aquibacillus albus</name>
    <dbReference type="NCBI Taxonomy" id="1168171"/>
    <lineage>
        <taxon>Bacteria</taxon>
        <taxon>Bacillati</taxon>
        <taxon>Bacillota</taxon>
        <taxon>Bacilli</taxon>
        <taxon>Bacillales</taxon>
        <taxon>Bacillaceae</taxon>
        <taxon>Aquibacillus</taxon>
    </lineage>
</organism>
<name>A0ABS2N6C5_9BACI</name>
<accession>A0ABS2N6C5</accession>
<feature type="domain" description="YCII-related" evidence="2">
    <location>
        <begin position="14"/>
        <end position="83"/>
    </location>
</feature>
<evidence type="ECO:0000313" key="3">
    <source>
        <dbReference type="EMBL" id="MBM7573696.1"/>
    </source>
</evidence>
<dbReference type="PANTHER" id="PTHR37828:SF1">
    <property type="entry name" value="YCII-RELATED DOMAIN-CONTAINING PROTEIN"/>
    <property type="match status" value="1"/>
</dbReference>
<keyword evidence="4" id="KW-1185">Reference proteome</keyword>
<dbReference type="Proteomes" id="UP001296943">
    <property type="component" value="Unassembled WGS sequence"/>
</dbReference>